<dbReference type="EMBL" id="BGZO01000031">
    <property type="protein sequence ID" value="GBR76529.1"/>
    <property type="molecule type" value="Genomic_DNA"/>
</dbReference>
<dbReference type="Proteomes" id="UP000275925">
    <property type="component" value="Unassembled WGS sequence"/>
</dbReference>
<reference evidence="1 2" key="1">
    <citation type="journal article" date="2019" name="ISME J.">
        <title>Genome analyses of uncultured TG2/ZB3 bacteria in 'Margulisbacteria' specifically attached to ectosymbiotic spirochetes of protists in the termite gut.</title>
        <authorList>
            <person name="Utami Y.D."/>
            <person name="Kuwahara H."/>
            <person name="Igai K."/>
            <person name="Murakami T."/>
            <person name="Sugaya K."/>
            <person name="Morikawa T."/>
            <person name="Nagura Y."/>
            <person name="Yuki M."/>
            <person name="Deevong P."/>
            <person name="Inoue T."/>
            <person name="Kihara K."/>
            <person name="Lo N."/>
            <person name="Yamada A."/>
            <person name="Ohkuma M."/>
            <person name="Hongoh Y."/>
        </authorList>
    </citation>
    <scope>NUCLEOTIDE SEQUENCE [LARGE SCALE GENOMIC DNA]</scope>
    <source>
        <strain evidence="1">NkOx7-02</strain>
    </source>
</reference>
<evidence type="ECO:0000313" key="1">
    <source>
        <dbReference type="EMBL" id="GBR76529.1"/>
    </source>
</evidence>
<sequence length="141" mass="16206">MHKFLMVGVLFWGLLGADIDPVADLGVTHAELLQKKGIPNAILPIRQKKADEDDVVFVYADSYFYLYNNHFYRAFFSKRYDGEIYRGLKIGSPKSAVTALWGNNYDLEKDGLVWNKDGYIVVAKIDKDNRLESLWLIKDAR</sequence>
<dbReference type="AlphaFoldDB" id="A0A388TIB5"/>
<name>A0A388TIB5_9BACT</name>
<protein>
    <submittedName>
        <fullName evidence="1">Uncharacterized protein</fullName>
    </submittedName>
</protein>
<accession>A0A388TIB5</accession>
<evidence type="ECO:0000313" key="2">
    <source>
        <dbReference type="Proteomes" id="UP000275925"/>
    </source>
</evidence>
<comment type="caution">
    <text evidence="1">The sequence shown here is derived from an EMBL/GenBank/DDBJ whole genome shotgun (WGS) entry which is preliminary data.</text>
</comment>
<proteinExistence type="predicted"/>
<keyword evidence="2" id="KW-1185">Reference proteome</keyword>
<gene>
    <name evidence="1" type="ORF">NO2_1062</name>
</gene>
<organism evidence="1 2">
    <name type="scientific">Candidatus Termititenax persephonae</name>
    <dbReference type="NCBI Taxonomy" id="2218525"/>
    <lineage>
        <taxon>Bacteria</taxon>
        <taxon>Bacillati</taxon>
        <taxon>Candidatus Margulisiibacteriota</taxon>
        <taxon>Candidatus Termititenacia</taxon>
        <taxon>Candidatus Termititenacales</taxon>
        <taxon>Candidatus Termititenacaceae</taxon>
        <taxon>Candidatus Termititenax</taxon>
    </lineage>
</organism>